<feature type="transmembrane region" description="Helical" evidence="1">
    <location>
        <begin position="342"/>
        <end position="363"/>
    </location>
</feature>
<dbReference type="Proteomes" id="UP000838412">
    <property type="component" value="Chromosome 8"/>
</dbReference>
<dbReference type="SMART" id="SM00703">
    <property type="entry name" value="NRF"/>
    <property type="match status" value="1"/>
</dbReference>
<dbReference type="OrthoDB" id="207378at2759"/>
<evidence type="ECO:0000313" key="5">
    <source>
        <dbReference type="Proteomes" id="UP000838412"/>
    </source>
</evidence>
<reference evidence="4" key="1">
    <citation type="submission" date="2022-01" db="EMBL/GenBank/DDBJ databases">
        <authorList>
            <person name="Braso-Vives M."/>
        </authorList>
    </citation>
    <scope>NUCLEOTIDE SEQUENCE</scope>
</reference>
<keyword evidence="1" id="KW-1133">Transmembrane helix</keyword>
<feature type="transmembrane region" description="Helical" evidence="1">
    <location>
        <begin position="561"/>
        <end position="579"/>
    </location>
</feature>
<gene>
    <name evidence="4" type="primary">Hypp4884</name>
    <name evidence="4" type="ORF">BLAG_LOCUS24167</name>
</gene>
<keyword evidence="5" id="KW-1185">Reference proteome</keyword>
<proteinExistence type="predicted"/>
<dbReference type="Pfam" id="PF20146">
    <property type="entry name" value="NRF"/>
    <property type="match status" value="1"/>
</dbReference>
<dbReference type="EMBL" id="OV696693">
    <property type="protein sequence ID" value="CAH1272555.1"/>
    <property type="molecule type" value="Genomic_DNA"/>
</dbReference>
<protein>
    <submittedName>
        <fullName evidence="4">Hypp4884 protein</fullName>
    </submittedName>
</protein>
<dbReference type="GO" id="GO:0016747">
    <property type="term" value="F:acyltransferase activity, transferring groups other than amino-acyl groups"/>
    <property type="evidence" value="ECO:0007669"/>
    <property type="project" value="InterPro"/>
</dbReference>
<evidence type="ECO:0000256" key="1">
    <source>
        <dbReference type="SAM" id="Phobius"/>
    </source>
</evidence>
<feature type="transmembrane region" description="Helical" evidence="1">
    <location>
        <begin position="701"/>
        <end position="723"/>
    </location>
</feature>
<organism evidence="4 5">
    <name type="scientific">Branchiostoma lanceolatum</name>
    <name type="common">Common lancelet</name>
    <name type="synonym">Amphioxus lanceolatum</name>
    <dbReference type="NCBI Taxonomy" id="7740"/>
    <lineage>
        <taxon>Eukaryota</taxon>
        <taxon>Metazoa</taxon>
        <taxon>Chordata</taxon>
        <taxon>Cephalochordata</taxon>
        <taxon>Leptocardii</taxon>
        <taxon>Amphioxiformes</taxon>
        <taxon>Branchiostomatidae</taxon>
        <taxon>Branchiostoma</taxon>
    </lineage>
</organism>
<keyword evidence="1" id="KW-0812">Transmembrane</keyword>
<feature type="transmembrane region" description="Helical" evidence="1">
    <location>
        <begin position="522"/>
        <end position="541"/>
    </location>
</feature>
<dbReference type="InterPro" id="IPR002656">
    <property type="entry name" value="Acyl_transf_3_dom"/>
</dbReference>
<evidence type="ECO:0000259" key="3">
    <source>
        <dbReference type="SMART" id="SM00703"/>
    </source>
</evidence>
<feature type="signal peptide" evidence="2">
    <location>
        <begin position="1"/>
        <end position="20"/>
    </location>
</feature>
<feature type="transmembrane region" description="Helical" evidence="1">
    <location>
        <begin position="496"/>
        <end position="515"/>
    </location>
</feature>
<feature type="transmembrane region" description="Helical" evidence="1">
    <location>
        <begin position="670"/>
        <end position="689"/>
    </location>
</feature>
<feature type="transmembrane region" description="Helical" evidence="1">
    <location>
        <begin position="634"/>
        <end position="658"/>
    </location>
</feature>
<evidence type="ECO:0000313" key="4">
    <source>
        <dbReference type="EMBL" id="CAH1272555.1"/>
    </source>
</evidence>
<sequence>MFTVRGLIFALLFVLGGALSDDVWSLQPNFAGALRLLDETRRFEPLKTAEAQRLWQEATWKEAIAAYNSAKTSEDTAVPSYNVSAACRNATFRYEEDLIRNGKMYALQMFDAAGKLPSGVMEGNFAWWGLYSQCANVTAKGFGENIPFDAKYWTATIGPVFSPQLYLRVGVCVPDTCSRDDVIEWLDGSILMRMLLGEGMTVVDAKSLQVWNTLPRTTVAAICIVSIIIALMAAGTLYDIFKPNTTSPPIWKVHQPISSEYANGAVNETTPLINDTSATRQAEQVMVSSPQERPVYKLLRTFYIYLTGPVCKFLLAFSVRTNTRKLLSTRESPDSLGCLHGIRFLSMTWVILGHTFAFIIGYLDNPLYGLNIIKRFSFEPILNGFLSVDSFFFLSGVLMAYLMLLQLDKYRREGRRFPYWLLYFHRYWRLTPVYAFVMMLYMWVYPYIVTGPAATTQPDPGCINNWWYNFLYINNFLDMDNGTECMAWTWYLANDMQFFIISVPLIWLTFKYFLVGMITQSVLLLASFGTTIGLAIHYNLQAAMSSAGQNPDAMNLYYQKPYCRIGPYLVGTLLGYLLYKTRGRFRMHKALALLGWLAATGIGMGVVYGLYNHLTEGVVLSRPVAIMYLTVHRTAWGVALAWVVFACVNGYGGIINTILSWKAWIPLSRLTYCAYLVHPIVIFIAYLDQRETPLHYSDIELMYYFVGHVVFSYAVAYVVSMMAEAPMRQLEKLVLKQEN</sequence>
<keyword evidence="2" id="KW-0732">Signal</keyword>
<dbReference type="Pfam" id="PF01757">
    <property type="entry name" value="Acyl_transf_3"/>
    <property type="match status" value="1"/>
</dbReference>
<feature type="transmembrane region" description="Helical" evidence="1">
    <location>
        <begin position="302"/>
        <end position="321"/>
    </location>
</feature>
<dbReference type="AlphaFoldDB" id="A0A8K0ADQ5"/>
<dbReference type="PANTHER" id="PTHR11161">
    <property type="entry name" value="O-ACYLTRANSFERASE"/>
    <property type="match status" value="1"/>
</dbReference>
<feature type="transmembrane region" description="Helical" evidence="1">
    <location>
        <begin position="427"/>
        <end position="448"/>
    </location>
</feature>
<feature type="transmembrane region" description="Helical" evidence="1">
    <location>
        <begin position="217"/>
        <end position="238"/>
    </location>
</feature>
<accession>A0A8K0ADQ5</accession>
<keyword evidence="1" id="KW-0472">Membrane</keyword>
<dbReference type="InterPro" id="IPR052728">
    <property type="entry name" value="O2_lipid_transport_reg"/>
</dbReference>
<name>A0A8K0ADQ5_BRALA</name>
<feature type="domain" description="Nose resistant-to-fluoxetine protein N-terminal" evidence="3">
    <location>
        <begin position="84"/>
        <end position="210"/>
    </location>
</feature>
<feature type="transmembrane region" description="Helical" evidence="1">
    <location>
        <begin position="591"/>
        <end position="614"/>
    </location>
</feature>
<feature type="chain" id="PRO_5035440586" evidence="2">
    <location>
        <begin position="21"/>
        <end position="739"/>
    </location>
</feature>
<feature type="transmembrane region" description="Helical" evidence="1">
    <location>
        <begin position="383"/>
        <end position="407"/>
    </location>
</feature>
<dbReference type="InterPro" id="IPR006621">
    <property type="entry name" value="Nose-resist-to-fluoxetine_N"/>
</dbReference>
<dbReference type="PANTHER" id="PTHR11161:SF0">
    <property type="entry name" value="O-ACYLTRANSFERASE LIKE PROTEIN"/>
    <property type="match status" value="1"/>
</dbReference>
<evidence type="ECO:0000256" key="2">
    <source>
        <dbReference type="SAM" id="SignalP"/>
    </source>
</evidence>